<keyword evidence="8" id="KW-0819">tRNA processing</keyword>
<keyword evidence="10" id="KW-0408">Iron</keyword>
<keyword evidence="7" id="KW-0949">S-adenosyl-L-methionine</keyword>
<comment type="function">
    <text evidence="2">Catalyzes the methylthiolation of N6-threonylcarbamoyladenosine (t(6)A), leading to the formation of 2-methylthio-N6-threonylcarbamoyladenosine (ms(2)t(6)A) at position 37 in tRNAs that read codons beginning with adenine.</text>
</comment>
<accession>A0A5J4KI44</accession>
<dbReference type="InterPro" id="IPR006467">
    <property type="entry name" value="MiaB-like_bact"/>
</dbReference>
<keyword evidence="11" id="KW-0411">Iron-sulfur</keyword>
<evidence type="ECO:0000256" key="11">
    <source>
        <dbReference type="ARBA" id="ARBA00023014"/>
    </source>
</evidence>
<dbReference type="GO" id="GO:0046872">
    <property type="term" value="F:metal ion binding"/>
    <property type="evidence" value="ECO:0007669"/>
    <property type="project" value="UniProtKB-KW"/>
</dbReference>
<dbReference type="InterPro" id="IPR020612">
    <property type="entry name" value="Methylthiotransferase_CS"/>
</dbReference>
<dbReference type="Gene3D" id="3.80.30.20">
    <property type="entry name" value="tm_1862 like domain"/>
    <property type="match status" value="1"/>
</dbReference>
<dbReference type="InterPro" id="IPR023404">
    <property type="entry name" value="rSAM_horseshoe"/>
</dbReference>
<organism evidence="19 20">
    <name type="scientific">Dictyobacter vulcani</name>
    <dbReference type="NCBI Taxonomy" id="2607529"/>
    <lineage>
        <taxon>Bacteria</taxon>
        <taxon>Bacillati</taxon>
        <taxon>Chloroflexota</taxon>
        <taxon>Ktedonobacteria</taxon>
        <taxon>Ktedonobacterales</taxon>
        <taxon>Dictyobacteraceae</taxon>
        <taxon>Dictyobacter</taxon>
    </lineage>
</organism>
<evidence type="ECO:0000256" key="14">
    <source>
        <dbReference type="ARBA" id="ARBA00061574"/>
    </source>
</evidence>
<comment type="cofactor">
    <cofactor evidence="1">
        <name>[4Fe-4S] cluster</name>
        <dbReference type="ChEBI" id="CHEBI:49883"/>
    </cofactor>
</comment>
<gene>
    <name evidence="19" type="ORF">KDW_02990</name>
</gene>
<dbReference type="Gene3D" id="3.40.50.12160">
    <property type="entry name" value="Methylthiotransferase, N-terminal domain"/>
    <property type="match status" value="1"/>
</dbReference>
<evidence type="ECO:0000256" key="13">
    <source>
        <dbReference type="ARBA" id="ARBA00051661"/>
    </source>
</evidence>
<dbReference type="SMART" id="SM00729">
    <property type="entry name" value="Elp3"/>
    <property type="match status" value="1"/>
</dbReference>
<dbReference type="InterPro" id="IPR038135">
    <property type="entry name" value="Methylthiotransferase_N_sf"/>
</dbReference>
<feature type="region of interest" description="Disordered" evidence="16">
    <location>
        <begin position="151"/>
        <end position="173"/>
    </location>
</feature>
<feature type="compositionally biased region" description="Low complexity" evidence="16">
    <location>
        <begin position="159"/>
        <end position="173"/>
    </location>
</feature>
<dbReference type="InterPro" id="IPR007197">
    <property type="entry name" value="rSAM"/>
</dbReference>
<dbReference type="InterPro" id="IPR005839">
    <property type="entry name" value="Methylthiotransferase"/>
</dbReference>
<sequence length="522" mass="58858">MRYNLAIENEEVRYSTQASQGSQELIESMSENLQGPTFAVTTLGCKVNQADSEAISDQMNAAGFAQRDFEESADIYIVNTCTVTHLGDRSSRQLIAQAHRRHPDALLVVTGCYAELNPKAVSALPGVNLVIGNTIKEGLVSTIREKILEQETGESQDITTASATESSSEPAARRSLPVLPLDTQHIGSDNALNFQVQEEEPQADNPALLTPFTDNVQTSELANHRMFSRTRVQMKVQDGCDNRCTYCIVPYVRGKSRSRSIEAVVENVQRKARAGYQEIVLTGIHLGDYHPDADEKLDLGDLIATLLRETEIPRIRVSSLEPEDFQLEWLEMWADPRMCRHLHLPMQSGSDAILRRMARRYNSDRYRIIVKTAKRLVPGMAISTDIITGFPGETDEDFELTYQLAQELEFAKSHVFRFSPRQGTPAARMRDQIKDVVKKARSQRLLDLHEEHSRQFREQFLGQEVPVLIEQFKHGKWEGLTDNYIRVEVNELPENAEGWQHTVVKARLNSLIGDGVHGTYAQ</sequence>
<dbReference type="SFLD" id="SFLDS00029">
    <property type="entry name" value="Radical_SAM"/>
    <property type="match status" value="1"/>
</dbReference>
<dbReference type="SUPFAM" id="SSF102114">
    <property type="entry name" value="Radical SAM enzymes"/>
    <property type="match status" value="1"/>
</dbReference>
<evidence type="ECO:0000256" key="12">
    <source>
        <dbReference type="ARBA" id="ARBA00031213"/>
    </source>
</evidence>
<evidence type="ECO:0000256" key="1">
    <source>
        <dbReference type="ARBA" id="ARBA00001966"/>
    </source>
</evidence>
<dbReference type="RefSeq" id="WP_151754314.1">
    <property type="nucleotide sequence ID" value="NZ_BKZW01000001.1"/>
</dbReference>
<evidence type="ECO:0000313" key="19">
    <source>
        <dbReference type="EMBL" id="GER86137.1"/>
    </source>
</evidence>
<evidence type="ECO:0000256" key="9">
    <source>
        <dbReference type="ARBA" id="ARBA00022723"/>
    </source>
</evidence>
<comment type="catalytic activity">
    <reaction evidence="13">
        <text>N(6)-L-threonylcarbamoyladenosine(37) in tRNA + (sulfur carrier)-SH + AH2 + 2 S-adenosyl-L-methionine = 2-methylsulfanyl-N(6)-L-threonylcarbamoyladenosine(37) in tRNA + (sulfur carrier)-H + 5'-deoxyadenosine + L-methionine + A + S-adenosyl-L-homocysteine + 2 H(+)</text>
        <dbReference type="Rhea" id="RHEA:37075"/>
        <dbReference type="Rhea" id="RHEA-COMP:10163"/>
        <dbReference type="Rhea" id="RHEA-COMP:11092"/>
        <dbReference type="Rhea" id="RHEA-COMP:14737"/>
        <dbReference type="Rhea" id="RHEA-COMP:14739"/>
        <dbReference type="ChEBI" id="CHEBI:13193"/>
        <dbReference type="ChEBI" id="CHEBI:15378"/>
        <dbReference type="ChEBI" id="CHEBI:17319"/>
        <dbReference type="ChEBI" id="CHEBI:17499"/>
        <dbReference type="ChEBI" id="CHEBI:29917"/>
        <dbReference type="ChEBI" id="CHEBI:57844"/>
        <dbReference type="ChEBI" id="CHEBI:57856"/>
        <dbReference type="ChEBI" id="CHEBI:59789"/>
        <dbReference type="ChEBI" id="CHEBI:64428"/>
        <dbReference type="ChEBI" id="CHEBI:74418"/>
        <dbReference type="ChEBI" id="CHEBI:74420"/>
        <dbReference type="EC" id="2.8.4.5"/>
    </reaction>
</comment>
<dbReference type="AlphaFoldDB" id="A0A5J4KI44"/>
<dbReference type="NCBIfam" id="TIGR00089">
    <property type="entry name" value="MiaB/RimO family radical SAM methylthiotransferase"/>
    <property type="match status" value="1"/>
</dbReference>
<dbReference type="Pfam" id="PF04055">
    <property type="entry name" value="Radical_SAM"/>
    <property type="match status" value="1"/>
</dbReference>
<evidence type="ECO:0000256" key="10">
    <source>
        <dbReference type="ARBA" id="ARBA00023004"/>
    </source>
</evidence>
<dbReference type="FunFam" id="3.40.50.12160:FF:000004">
    <property type="entry name" value="Threonylcarbamoyladenosine tRNA methylthiotransferase MtaB"/>
    <property type="match status" value="1"/>
</dbReference>
<proteinExistence type="inferred from homology"/>
<feature type="domain" description="MTTase N-terminal" evidence="17">
    <location>
        <begin position="36"/>
        <end position="148"/>
    </location>
</feature>
<keyword evidence="4" id="KW-0004">4Fe-4S</keyword>
<dbReference type="PROSITE" id="PS51918">
    <property type="entry name" value="RADICAL_SAM"/>
    <property type="match status" value="1"/>
</dbReference>
<keyword evidence="9" id="KW-0479">Metal-binding</keyword>
<keyword evidence="5" id="KW-0963">Cytoplasm</keyword>
<dbReference type="PROSITE" id="PS51449">
    <property type="entry name" value="MTTASE_N"/>
    <property type="match status" value="1"/>
</dbReference>
<evidence type="ECO:0000256" key="5">
    <source>
        <dbReference type="ARBA" id="ARBA00022490"/>
    </source>
</evidence>
<dbReference type="PROSITE" id="PS01278">
    <property type="entry name" value="MTTASE_RADICAL"/>
    <property type="match status" value="1"/>
</dbReference>
<dbReference type="PANTHER" id="PTHR11918:SF45">
    <property type="entry name" value="THREONYLCARBAMOYLADENOSINE TRNA METHYLTHIOTRANSFERASE"/>
    <property type="match status" value="1"/>
</dbReference>
<evidence type="ECO:0000256" key="16">
    <source>
        <dbReference type="SAM" id="MobiDB-lite"/>
    </source>
</evidence>
<evidence type="ECO:0000256" key="4">
    <source>
        <dbReference type="ARBA" id="ARBA00022485"/>
    </source>
</evidence>
<feature type="domain" description="Radical SAM core" evidence="18">
    <location>
        <begin position="226"/>
        <end position="457"/>
    </location>
</feature>
<dbReference type="EC" id="2.8.4.5" evidence="3"/>
<protein>
    <recommendedName>
        <fullName evidence="15">Threonylcarbamoyladenosine tRNA methylthiotransferase MtaB</fullName>
        <ecNumber evidence="3">2.8.4.5</ecNumber>
    </recommendedName>
    <alternativeName>
        <fullName evidence="12">tRNA-t(6)A37 methylthiotransferase</fullName>
    </alternativeName>
</protein>
<dbReference type="CDD" id="cd01335">
    <property type="entry name" value="Radical_SAM"/>
    <property type="match status" value="1"/>
</dbReference>
<comment type="similarity">
    <text evidence="14">Belongs to the methylthiotransferase family. MtaB subfamily.</text>
</comment>
<reference evidence="19 20" key="1">
    <citation type="submission" date="2019-10" db="EMBL/GenBank/DDBJ databases">
        <title>Dictyobacter vulcani sp. nov., within the class Ktedonobacteria, isolated from soil of volcanic Mt. Zao.</title>
        <authorList>
            <person name="Zheng Y."/>
            <person name="Wang C.M."/>
            <person name="Sakai Y."/>
            <person name="Abe K."/>
            <person name="Yokota A."/>
            <person name="Yabe S."/>
        </authorList>
    </citation>
    <scope>NUCLEOTIDE SEQUENCE [LARGE SCALE GENOMIC DNA]</scope>
    <source>
        <strain evidence="19 20">W12</strain>
    </source>
</reference>
<evidence type="ECO:0000256" key="15">
    <source>
        <dbReference type="ARBA" id="ARBA00069898"/>
    </source>
</evidence>
<evidence type="ECO:0000259" key="17">
    <source>
        <dbReference type="PROSITE" id="PS51449"/>
    </source>
</evidence>
<evidence type="ECO:0000256" key="6">
    <source>
        <dbReference type="ARBA" id="ARBA00022679"/>
    </source>
</evidence>
<evidence type="ECO:0000256" key="3">
    <source>
        <dbReference type="ARBA" id="ARBA00013273"/>
    </source>
</evidence>
<dbReference type="Pfam" id="PF00919">
    <property type="entry name" value="UPF0004"/>
    <property type="match status" value="1"/>
</dbReference>
<name>A0A5J4KI44_9CHLR</name>
<evidence type="ECO:0000256" key="2">
    <source>
        <dbReference type="ARBA" id="ARBA00002399"/>
    </source>
</evidence>
<dbReference type="FunFam" id="3.80.30.20:FF:000001">
    <property type="entry name" value="tRNA-2-methylthio-N(6)-dimethylallyladenosine synthase 2"/>
    <property type="match status" value="1"/>
</dbReference>
<dbReference type="PANTHER" id="PTHR11918">
    <property type="entry name" value="RADICAL SAM PROTEINS"/>
    <property type="match status" value="1"/>
</dbReference>
<evidence type="ECO:0000313" key="20">
    <source>
        <dbReference type="Proteomes" id="UP000326912"/>
    </source>
</evidence>
<evidence type="ECO:0000256" key="8">
    <source>
        <dbReference type="ARBA" id="ARBA00022694"/>
    </source>
</evidence>
<keyword evidence="20" id="KW-1185">Reference proteome</keyword>
<evidence type="ECO:0000256" key="7">
    <source>
        <dbReference type="ARBA" id="ARBA00022691"/>
    </source>
</evidence>
<dbReference type="InterPro" id="IPR058240">
    <property type="entry name" value="rSAM_sf"/>
</dbReference>
<dbReference type="NCBIfam" id="TIGR01579">
    <property type="entry name" value="MiaB-like-C"/>
    <property type="match status" value="1"/>
</dbReference>
<keyword evidence="6" id="KW-0808">Transferase</keyword>
<dbReference type="GO" id="GO:0051539">
    <property type="term" value="F:4 iron, 4 sulfur cluster binding"/>
    <property type="evidence" value="ECO:0007669"/>
    <property type="project" value="UniProtKB-KW"/>
</dbReference>
<dbReference type="SFLD" id="SFLDG01082">
    <property type="entry name" value="B12-binding_domain_containing"/>
    <property type="match status" value="1"/>
</dbReference>
<dbReference type="SFLD" id="SFLDG01061">
    <property type="entry name" value="methylthiotransferase"/>
    <property type="match status" value="1"/>
</dbReference>
<evidence type="ECO:0000259" key="18">
    <source>
        <dbReference type="PROSITE" id="PS51918"/>
    </source>
</evidence>
<dbReference type="GO" id="GO:0035598">
    <property type="term" value="F:tRNA (N(6)-L-threonylcarbamoyladenosine(37)-C(2))-methylthiotransferase activity"/>
    <property type="evidence" value="ECO:0007669"/>
    <property type="project" value="UniProtKB-EC"/>
</dbReference>
<dbReference type="InterPro" id="IPR006638">
    <property type="entry name" value="Elp3/MiaA/NifB-like_rSAM"/>
</dbReference>
<comment type="caution">
    <text evidence="19">The sequence shown here is derived from an EMBL/GenBank/DDBJ whole genome shotgun (WGS) entry which is preliminary data.</text>
</comment>
<dbReference type="InterPro" id="IPR013848">
    <property type="entry name" value="Methylthiotransferase_N"/>
</dbReference>
<dbReference type="Proteomes" id="UP000326912">
    <property type="component" value="Unassembled WGS sequence"/>
</dbReference>
<dbReference type="EMBL" id="BKZW01000001">
    <property type="protein sequence ID" value="GER86137.1"/>
    <property type="molecule type" value="Genomic_DNA"/>
</dbReference>